<organism evidence="2 3">
    <name type="scientific">Streptomyces camponoticapitis</name>
    <dbReference type="NCBI Taxonomy" id="1616125"/>
    <lineage>
        <taxon>Bacteria</taxon>
        <taxon>Bacillati</taxon>
        <taxon>Actinomycetota</taxon>
        <taxon>Actinomycetes</taxon>
        <taxon>Kitasatosporales</taxon>
        <taxon>Streptomycetaceae</taxon>
        <taxon>Streptomyces</taxon>
    </lineage>
</organism>
<dbReference type="InterPro" id="IPR045919">
    <property type="entry name" value="DUF6338"/>
</dbReference>
<evidence type="ECO:0000256" key="1">
    <source>
        <dbReference type="SAM" id="Phobius"/>
    </source>
</evidence>
<dbReference type="RefSeq" id="WP_189105921.1">
    <property type="nucleotide sequence ID" value="NZ_BMMV01000002.1"/>
</dbReference>
<keyword evidence="1" id="KW-0812">Transmembrane</keyword>
<evidence type="ECO:0000313" key="2">
    <source>
        <dbReference type="EMBL" id="GGJ79535.1"/>
    </source>
</evidence>
<sequence length="243" mass="26252">MLPSTILGLVLLIVVLLPGAAHIKVRQLRWPERDVSPLWETLRLITISVVADALALLLFGLCRVCAPGSTPDVGALVREPGPYARSHYVSLLWWSLVLLLVAVCGAAWCGTERAARLAARLPVVGRHVPEQEHPSRVSAWWQAFNEWPEARVQVGCLLEDGAYWSGWLRSYSNRVSDDAERELVLGGPLQYRPPGAVEAAELPDTGAVILSARRITAITVTYVVSPTSAPSASSASPSSTPPP</sequence>
<dbReference type="EMBL" id="BMMV01000002">
    <property type="protein sequence ID" value="GGJ79535.1"/>
    <property type="molecule type" value="Genomic_DNA"/>
</dbReference>
<comment type="caution">
    <text evidence="2">The sequence shown here is derived from an EMBL/GenBank/DDBJ whole genome shotgun (WGS) entry which is preliminary data.</text>
</comment>
<reference evidence="3" key="1">
    <citation type="journal article" date="2019" name="Int. J. Syst. Evol. Microbiol.">
        <title>The Global Catalogue of Microorganisms (GCM) 10K type strain sequencing project: providing services to taxonomists for standard genome sequencing and annotation.</title>
        <authorList>
            <consortium name="The Broad Institute Genomics Platform"/>
            <consortium name="The Broad Institute Genome Sequencing Center for Infectious Disease"/>
            <person name="Wu L."/>
            <person name="Ma J."/>
        </authorList>
    </citation>
    <scope>NUCLEOTIDE SEQUENCE [LARGE SCALE GENOMIC DNA]</scope>
    <source>
        <strain evidence="3">CGMCC 4.7275</strain>
    </source>
</reference>
<feature type="transmembrane region" description="Helical" evidence="1">
    <location>
        <begin position="45"/>
        <end position="66"/>
    </location>
</feature>
<keyword evidence="3" id="KW-1185">Reference proteome</keyword>
<feature type="transmembrane region" description="Helical" evidence="1">
    <location>
        <begin position="87"/>
        <end position="108"/>
    </location>
</feature>
<name>A0ABQ2DZK4_9ACTN</name>
<keyword evidence="1" id="KW-1133">Transmembrane helix</keyword>
<protein>
    <submittedName>
        <fullName evidence="2">Uncharacterized protein</fullName>
    </submittedName>
</protein>
<evidence type="ECO:0000313" key="3">
    <source>
        <dbReference type="Proteomes" id="UP000660265"/>
    </source>
</evidence>
<dbReference type="Proteomes" id="UP000660265">
    <property type="component" value="Unassembled WGS sequence"/>
</dbReference>
<dbReference type="Pfam" id="PF19865">
    <property type="entry name" value="DUF6338"/>
    <property type="match status" value="1"/>
</dbReference>
<accession>A0ABQ2DZK4</accession>
<gene>
    <name evidence="2" type="ORF">GCM10011583_08870</name>
</gene>
<keyword evidence="1" id="KW-0472">Membrane</keyword>
<proteinExistence type="predicted"/>